<protein>
    <submittedName>
        <fullName evidence="4">ADP-ribose pyrophosphatase</fullName>
    </submittedName>
</protein>
<dbReference type="Gene3D" id="3.90.79.10">
    <property type="entry name" value="Nucleoside Triphosphate Pyrophosphohydrolase"/>
    <property type="match status" value="1"/>
</dbReference>
<gene>
    <name evidence="4" type="ORF">SAMN04487834_101729</name>
</gene>
<sequence length="177" mass="20286">MEKKLKSETIFNGNIIHVTYDDVELEDGKKAKREVVYHRGGVCILAIEDGCILLVKQYRYPHACDTLEIPAGKLEEGEDRNEACFREFEEETDRRAKKMNFILKLLPTPGYSSEVDYLYEAVDFKHVDDSKPADDDEFLKVIKVPLEKAYAMVLNGEIVDAKTQIAILYAYSQKKSL</sequence>
<dbReference type="SUPFAM" id="SSF55811">
    <property type="entry name" value="Nudix"/>
    <property type="match status" value="1"/>
</dbReference>
<accession>A0A1H6T033</accession>
<feature type="domain" description="Nudix hydrolase" evidence="3">
    <location>
        <begin position="36"/>
        <end position="166"/>
    </location>
</feature>
<evidence type="ECO:0000313" key="5">
    <source>
        <dbReference type="Proteomes" id="UP000183028"/>
    </source>
</evidence>
<keyword evidence="2" id="KW-0378">Hydrolase</keyword>
<dbReference type="GO" id="GO:0006753">
    <property type="term" value="P:nucleoside phosphate metabolic process"/>
    <property type="evidence" value="ECO:0007669"/>
    <property type="project" value="TreeGrafter"/>
</dbReference>
<dbReference type="GO" id="GO:0016787">
    <property type="term" value="F:hydrolase activity"/>
    <property type="evidence" value="ECO:0007669"/>
    <property type="project" value="UniProtKB-KW"/>
</dbReference>
<dbReference type="PANTHER" id="PTHR11839">
    <property type="entry name" value="UDP/ADP-SUGAR PYROPHOSPHATASE"/>
    <property type="match status" value="1"/>
</dbReference>
<dbReference type="EMBL" id="FNYK01000017">
    <property type="protein sequence ID" value="SEI69610.1"/>
    <property type="molecule type" value="Genomic_DNA"/>
</dbReference>
<dbReference type="Proteomes" id="UP000183028">
    <property type="component" value="Unassembled WGS sequence"/>
</dbReference>
<dbReference type="PANTHER" id="PTHR11839:SF18">
    <property type="entry name" value="NUDIX HYDROLASE DOMAIN-CONTAINING PROTEIN"/>
    <property type="match status" value="1"/>
</dbReference>
<dbReference type="STRING" id="322505.SAMN04487836_10925"/>
<dbReference type="Pfam" id="PF00293">
    <property type="entry name" value="NUDIX"/>
    <property type="match status" value="1"/>
</dbReference>
<evidence type="ECO:0000259" key="3">
    <source>
        <dbReference type="PROSITE" id="PS51462"/>
    </source>
</evidence>
<dbReference type="AlphaFoldDB" id="A0A1H6T033"/>
<comment type="cofactor">
    <cofactor evidence="1">
        <name>Mg(2+)</name>
        <dbReference type="ChEBI" id="CHEBI:18420"/>
    </cofactor>
</comment>
<dbReference type="GO" id="GO:0019693">
    <property type="term" value="P:ribose phosphate metabolic process"/>
    <property type="evidence" value="ECO:0007669"/>
    <property type="project" value="TreeGrafter"/>
</dbReference>
<organism evidence="4 5">
    <name type="scientific">Sharpea azabuensis</name>
    <dbReference type="NCBI Taxonomy" id="322505"/>
    <lineage>
        <taxon>Bacteria</taxon>
        <taxon>Bacillati</taxon>
        <taxon>Bacillota</taxon>
        <taxon>Erysipelotrichia</taxon>
        <taxon>Erysipelotrichales</taxon>
        <taxon>Coprobacillaceae</taxon>
        <taxon>Sharpea</taxon>
    </lineage>
</organism>
<proteinExistence type="predicted"/>
<dbReference type="OrthoDB" id="9806150at2"/>
<dbReference type="eggNOG" id="COG0494">
    <property type="taxonomic scope" value="Bacteria"/>
</dbReference>
<dbReference type="RefSeq" id="WP_074731833.1">
    <property type="nucleotide sequence ID" value="NZ_CACVPP010000100.1"/>
</dbReference>
<dbReference type="PROSITE" id="PS51462">
    <property type="entry name" value="NUDIX"/>
    <property type="match status" value="1"/>
</dbReference>
<keyword evidence="5" id="KW-1185">Reference proteome</keyword>
<name>A0A1H6T033_9FIRM</name>
<evidence type="ECO:0000313" key="4">
    <source>
        <dbReference type="EMBL" id="SEI69610.1"/>
    </source>
</evidence>
<evidence type="ECO:0000256" key="1">
    <source>
        <dbReference type="ARBA" id="ARBA00001946"/>
    </source>
</evidence>
<reference evidence="5" key="1">
    <citation type="submission" date="2016-10" db="EMBL/GenBank/DDBJ databases">
        <authorList>
            <person name="Varghese N."/>
        </authorList>
    </citation>
    <scope>NUCLEOTIDE SEQUENCE [LARGE SCALE GENOMIC DNA]</scope>
    <source>
        <strain evidence="5">DSM 20406</strain>
    </source>
</reference>
<evidence type="ECO:0000256" key="2">
    <source>
        <dbReference type="ARBA" id="ARBA00022801"/>
    </source>
</evidence>
<dbReference type="InterPro" id="IPR015797">
    <property type="entry name" value="NUDIX_hydrolase-like_dom_sf"/>
</dbReference>
<dbReference type="InterPro" id="IPR000086">
    <property type="entry name" value="NUDIX_hydrolase_dom"/>
</dbReference>